<dbReference type="STRING" id="30069.A0A182Y296"/>
<dbReference type="VEuPathDB" id="VectorBase:ASTEI20_040985"/>
<proteinExistence type="predicted"/>
<dbReference type="InterPro" id="IPR031729">
    <property type="entry name" value="Fanconi_A_N"/>
</dbReference>
<accession>A0A182Y296</accession>
<dbReference type="VEuPathDB" id="VectorBase:ASTE008325"/>
<evidence type="ECO:0000313" key="3">
    <source>
        <dbReference type="Proteomes" id="UP000076408"/>
    </source>
</evidence>
<organism evidence="2 3">
    <name type="scientific">Anopheles stephensi</name>
    <name type="common">Indo-Pakistan malaria mosquito</name>
    <dbReference type="NCBI Taxonomy" id="30069"/>
    <lineage>
        <taxon>Eukaryota</taxon>
        <taxon>Metazoa</taxon>
        <taxon>Ecdysozoa</taxon>
        <taxon>Arthropoda</taxon>
        <taxon>Hexapoda</taxon>
        <taxon>Insecta</taxon>
        <taxon>Pterygota</taxon>
        <taxon>Neoptera</taxon>
        <taxon>Endopterygota</taxon>
        <taxon>Diptera</taxon>
        <taxon>Nematocera</taxon>
        <taxon>Culicoidea</taxon>
        <taxon>Culicidae</taxon>
        <taxon>Anophelinae</taxon>
        <taxon>Anopheles</taxon>
    </lineage>
</organism>
<sequence length="385" mass="43803">MGYIMIQHLVKETKRRIGMLDLPYEDEYRAQLMHLGCKEKDIVKEAFLHQDWNVGSARVLSLLQECNVLSASEFMLSLNSIELMQQIMNDLLETEYHLLAHLVRYAYQDNVQSQLLTNILKECFRALLHDLKENPNVIPRNYLAAVKLHLLPTEMGKVTDEHLRLLLLQEDYDASALDEAIGKQVQWRDEMETLRGTVMAHLLLELVLDRANFIDLLTDCIRKLRPFSPKYALRLLHLMAETAVESGRTEDKLLKTFLKDLFRSVVATGSSSELKLLLLFAREITAANQTVLGSYATWYKQTFGEMTYSGVKKQQFITTMELLTALLPTERDLEVLNVHATVAISAPAKCNEHVLNYKQLCRAHIAQLKTAGSSSGGANVIVLDD</sequence>
<dbReference type="Pfam" id="PF15865">
    <property type="entry name" value="Fanconi_A_N"/>
    <property type="match status" value="1"/>
</dbReference>
<dbReference type="VEuPathDB" id="VectorBase:ASTEI02579"/>
<dbReference type="Proteomes" id="UP000076408">
    <property type="component" value="Unassembled WGS sequence"/>
</dbReference>
<reference evidence="2" key="2">
    <citation type="submission" date="2020-05" db="UniProtKB">
        <authorList>
            <consortium name="EnsemblMetazoa"/>
        </authorList>
    </citation>
    <scope>IDENTIFICATION</scope>
    <source>
        <strain evidence="2">Indian</strain>
    </source>
</reference>
<reference evidence="3" key="1">
    <citation type="journal article" date="2014" name="Genome Biol.">
        <title>Genome analysis of a major urban malaria vector mosquito, Anopheles stephensi.</title>
        <authorList>
            <person name="Jiang X."/>
            <person name="Peery A."/>
            <person name="Hall A.B."/>
            <person name="Sharma A."/>
            <person name="Chen X.G."/>
            <person name="Waterhouse R.M."/>
            <person name="Komissarov A."/>
            <person name="Riehle M.M."/>
            <person name="Shouche Y."/>
            <person name="Sharakhova M.V."/>
            <person name="Lawson D."/>
            <person name="Pakpour N."/>
            <person name="Arensburger P."/>
            <person name="Davidson V.L."/>
            <person name="Eiglmeier K."/>
            <person name="Emrich S."/>
            <person name="George P."/>
            <person name="Kennedy R.C."/>
            <person name="Mane S.P."/>
            <person name="Maslen G."/>
            <person name="Oringanje C."/>
            <person name="Qi Y."/>
            <person name="Settlage R."/>
            <person name="Tojo M."/>
            <person name="Tubio J.M."/>
            <person name="Unger M.F."/>
            <person name="Wang B."/>
            <person name="Vernick K.D."/>
            <person name="Ribeiro J.M."/>
            <person name="James A.A."/>
            <person name="Michel K."/>
            <person name="Riehle M.A."/>
            <person name="Luckhart S."/>
            <person name="Sharakhov I.V."/>
            <person name="Tu Z."/>
        </authorList>
    </citation>
    <scope>NUCLEOTIDE SEQUENCE [LARGE SCALE GENOMIC DNA]</scope>
    <source>
        <strain evidence="3">Indian</strain>
    </source>
</reference>
<evidence type="ECO:0000259" key="1">
    <source>
        <dbReference type="Pfam" id="PF15865"/>
    </source>
</evidence>
<dbReference type="EnsemblMetazoa" id="ASTEI02579-RA">
    <property type="protein sequence ID" value="ASTEI02579-PA"/>
    <property type="gene ID" value="ASTEI02579"/>
</dbReference>
<protein>
    <submittedName>
        <fullName evidence="2">Fanconi_A_N domain-containing protein</fullName>
    </submittedName>
</protein>
<keyword evidence="3" id="KW-1185">Reference proteome</keyword>
<evidence type="ECO:0000313" key="2">
    <source>
        <dbReference type="EnsemblMetazoa" id="ASTEI02579-PA"/>
    </source>
</evidence>
<name>A0A182Y296_ANOST</name>
<feature type="domain" description="Fanconi anaemia group A protein N-terminal" evidence="1">
    <location>
        <begin position="55"/>
        <end position="370"/>
    </location>
</feature>
<dbReference type="AlphaFoldDB" id="A0A182Y296"/>
<dbReference type="OMA" id="KCLNAKE"/>